<dbReference type="PIRSF" id="PIRSF000521">
    <property type="entry name" value="Transaminase_4ab_Lys_Orn"/>
    <property type="match status" value="1"/>
</dbReference>
<dbReference type="PANTHER" id="PTHR45688">
    <property type="match status" value="1"/>
</dbReference>
<evidence type="ECO:0000256" key="3">
    <source>
        <dbReference type="RuleBase" id="RU003560"/>
    </source>
</evidence>
<dbReference type="Gene3D" id="3.40.640.10">
    <property type="entry name" value="Type I PLP-dependent aspartate aminotransferase-like (Major domain)"/>
    <property type="match status" value="2"/>
</dbReference>
<keyword evidence="5" id="KW-1185">Reference proteome</keyword>
<dbReference type="InterPro" id="IPR015421">
    <property type="entry name" value="PyrdxlP-dep_Trfase_major"/>
</dbReference>
<dbReference type="GO" id="GO:0030170">
    <property type="term" value="F:pyridoxal phosphate binding"/>
    <property type="evidence" value="ECO:0007669"/>
    <property type="project" value="InterPro"/>
</dbReference>
<dbReference type="InterPro" id="IPR049704">
    <property type="entry name" value="Aminotrans_3_PPA_site"/>
</dbReference>
<dbReference type="PROSITE" id="PS00600">
    <property type="entry name" value="AA_TRANSFER_CLASS_3"/>
    <property type="match status" value="1"/>
</dbReference>
<dbReference type="Gene3D" id="3.90.1150.10">
    <property type="entry name" value="Aspartate Aminotransferase, domain 1"/>
    <property type="match status" value="1"/>
</dbReference>
<dbReference type="InterPro" id="IPR015424">
    <property type="entry name" value="PyrdxlP-dep_Trfase"/>
</dbReference>
<comment type="similarity">
    <text evidence="1 3">Belongs to the class-III pyridoxal-phosphate-dependent aminotransferase family.</text>
</comment>
<accession>A0A9P0CBL7</accession>
<dbReference type="SUPFAM" id="SSF53383">
    <property type="entry name" value="PLP-dependent transferases"/>
    <property type="match status" value="1"/>
</dbReference>
<dbReference type="CDD" id="cd00610">
    <property type="entry name" value="OAT_like"/>
    <property type="match status" value="1"/>
</dbReference>
<evidence type="ECO:0000256" key="2">
    <source>
        <dbReference type="ARBA" id="ARBA00022898"/>
    </source>
</evidence>
<dbReference type="InterPro" id="IPR005814">
    <property type="entry name" value="Aminotrans_3"/>
</dbReference>
<name>A0A9P0CBL7_BEMTA</name>
<dbReference type="AlphaFoldDB" id="A0A9P0CBL7"/>
<dbReference type="GO" id="GO:0005739">
    <property type="term" value="C:mitochondrion"/>
    <property type="evidence" value="ECO:0007669"/>
    <property type="project" value="TreeGrafter"/>
</dbReference>
<dbReference type="GO" id="GO:0008483">
    <property type="term" value="F:transaminase activity"/>
    <property type="evidence" value="ECO:0007669"/>
    <property type="project" value="InterPro"/>
</dbReference>
<gene>
    <name evidence="4" type="ORF">BEMITA_LOCUS10856</name>
</gene>
<protein>
    <submittedName>
        <fullName evidence="4">Uncharacterized protein</fullName>
    </submittedName>
</protein>
<organism evidence="4 5">
    <name type="scientific">Bemisia tabaci</name>
    <name type="common">Sweetpotato whitefly</name>
    <name type="synonym">Aleurodes tabaci</name>
    <dbReference type="NCBI Taxonomy" id="7038"/>
    <lineage>
        <taxon>Eukaryota</taxon>
        <taxon>Metazoa</taxon>
        <taxon>Ecdysozoa</taxon>
        <taxon>Arthropoda</taxon>
        <taxon>Hexapoda</taxon>
        <taxon>Insecta</taxon>
        <taxon>Pterygota</taxon>
        <taxon>Neoptera</taxon>
        <taxon>Paraneoptera</taxon>
        <taxon>Hemiptera</taxon>
        <taxon>Sternorrhyncha</taxon>
        <taxon>Aleyrodoidea</taxon>
        <taxon>Aleyrodidae</taxon>
        <taxon>Aleyrodinae</taxon>
        <taxon>Bemisia</taxon>
    </lineage>
</organism>
<reference evidence="4" key="1">
    <citation type="submission" date="2021-12" db="EMBL/GenBank/DDBJ databases">
        <authorList>
            <person name="King R."/>
        </authorList>
    </citation>
    <scope>NUCLEOTIDE SEQUENCE</scope>
</reference>
<dbReference type="PANTHER" id="PTHR45688:SF13">
    <property type="entry name" value="ALANINE--GLYOXYLATE AMINOTRANSFERASE 2-LIKE"/>
    <property type="match status" value="1"/>
</dbReference>
<dbReference type="Proteomes" id="UP001152759">
    <property type="component" value="Chromosome 6"/>
</dbReference>
<evidence type="ECO:0000313" key="4">
    <source>
        <dbReference type="EMBL" id="CAH0774518.1"/>
    </source>
</evidence>
<keyword evidence="2 3" id="KW-0663">Pyridoxal phosphate</keyword>
<sequence>MKLTVCNEHPSNKIENRLDYEYCQELLSTLPDNFQVCLFTNSGAEANDLALKLARNYTGKNDVVVVDGSFHGAVNLLWDISPKTFKQFHPDVAETNKILDAARGLGEKGFSSLLSEALIKEQPVSIPSSYSKNYTCKPPWVHVVPCPDMYRGPYAGHPDAAEKYFQQAKAAIDLAVQRNASIGCFLSEPVFIVHGVLIPPPGWLKRVYSYIRELGGVVIADEIQCGLGRSGSHFWAFQTQDAIPDILTLGKPLGNGHPVGCVVTSKKIAASLWPEDKSTYECNPVAAEVGLAVLRLMQRENFMENSFLLGLELTHGFKSIQPEHTIIGDVRGLGLMVAVDIVWTQESKKPAPELAEVISYRMKDEYILVANEGEYGNVLFFITPLCVTSKDIQVVIQVFHKIVTDVETSNLSLSMGFPGSSSGVSSSSSSLYPMVQSWPESDDSDSALDSYNYHSMD</sequence>
<evidence type="ECO:0000313" key="5">
    <source>
        <dbReference type="Proteomes" id="UP001152759"/>
    </source>
</evidence>
<evidence type="ECO:0000256" key="1">
    <source>
        <dbReference type="ARBA" id="ARBA00008954"/>
    </source>
</evidence>
<dbReference type="Pfam" id="PF00202">
    <property type="entry name" value="Aminotran_3"/>
    <property type="match status" value="2"/>
</dbReference>
<dbReference type="EMBL" id="OU963867">
    <property type="protein sequence ID" value="CAH0774518.1"/>
    <property type="molecule type" value="Genomic_DNA"/>
</dbReference>
<proteinExistence type="inferred from homology"/>
<dbReference type="InterPro" id="IPR015422">
    <property type="entry name" value="PyrdxlP-dep_Trfase_small"/>
</dbReference>